<keyword evidence="2" id="KW-1185">Reference proteome</keyword>
<comment type="caution">
    <text evidence="1">The sequence shown here is derived from an EMBL/GenBank/DDBJ whole genome shotgun (WGS) entry which is preliminary data.</text>
</comment>
<evidence type="ECO:0000313" key="1">
    <source>
        <dbReference type="EMBL" id="GIX80523.1"/>
    </source>
</evidence>
<proteinExistence type="predicted"/>
<dbReference type="EMBL" id="BPLQ01001301">
    <property type="protein sequence ID" value="GIX80523.1"/>
    <property type="molecule type" value="Genomic_DNA"/>
</dbReference>
<name>A0AAV4N9B8_9ARAC</name>
<dbReference type="AlphaFoldDB" id="A0AAV4N9B8"/>
<evidence type="ECO:0000313" key="2">
    <source>
        <dbReference type="Proteomes" id="UP001054837"/>
    </source>
</evidence>
<protein>
    <submittedName>
        <fullName evidence="1">Uncharacterized protein</fullName>
    </submittedName>
</protein>
<dbReference type="Proteomes" id="UP001054837">
    <property type="component" value="Unassembled WGS sequence"/>
</dbReference>
<sequence length="170" mass="19292">MFSLMLGNYHSAGGSERCNRSLLLKGVRSALEGEMIMFGFECSEQNIAKCASRKHHKYSSPRLVLHQQEKYRGIKNPPSNCDFPYTKLLVCTSLPMRETNSRRRNQFWGNLSQVLTPFKFGQQTMTIKNAAPRNGRPLNCGTQDLTSNIVAMSCLKNHLMERISFSARIS</sequence>
<accession>A0AAV4N9B8</accession>
<organism evidence="1 2">
    <name type="scientific">Caerostris darwini</name>
    <dbReference type="NCBI Taxonomy" id="1538125"/>
    <lineage>
        <taxon>Eukaryota</taxon>
        <taxon>Metazoa</taxon>
        <taxon>Ecdysozoa</taxon>
        <taxon>Arthropoda</taxon>
        <taxon>Chelicerata</taxon>
        <taxon>Arachnida</taxon>
        <taxon>Araneae</taxon>
        <taxon>Araneomorphae</taxon>
        <taxon>Entelegynae</taxon>
        <taxon>Araneoidea</taxon>
        <taxon>Araneidae</taxon>
        <taxon>Caerostris</taxon>
    </lineage>
</organism>
<gene>
    <name evidence="1" type="ORF">CDAR_304961</name>
</gene>
<reference evidence="1 2" key="1">
    <citation type="submission" date="2021-06" db="EMBL/GenBank/DDBJ databases">
        <title>Caerostris darwini draft genome.</title>
        <authorList>
            <person name="Kono N."/>
            <person name="Arakawa K."/>
        </authorList>
    </citation>
    <scope>NUCLEOTIDE SEQUENCE [LARGE SCALE GENOMIC DNA]</scope>
</reference>